<organism evidence="1 2">
    <name type="scientific">Burkholderia ubonensis</name>
    <dbReference type="NCBI Taxonomy" id="101571"/>
    <lineage>
        <taxon>Bacteria</taxon>
        <taxon>Pseudomonadati</taxon>
        <taxon>Pseudomonadota</taxon>
        <taxon>Betaproteobacteria</taxon>
        <taxon>Burkholderiales</taxon>
        <taxon>Burkholderiaceae</taxon>
        <taxon>Burkholderia</taxon>
        <taxon>Burkholderia cepacia complex</taxon>
    </lineage>
</organism>
<reference evidence="1 2" key="1">
    <citation type="submission" date="2015-11" db="EMBL/GenBank/DDBJ databases">
        <title>Expanding the genomic diversity of Burkholderia species for the development of highly accurate diagnostics.</title>
        <authorList>
            <person name="Sahl J."/>
            <person name="Keim P."/>
            <person name="Wagner D."/>
        </authorList>
    </citation>
    <scope>NUCLEOTIDE SEQUENCE [LARGE SCALE GENOMIC DNA]</scope>
    <source>
        <strain evidence="1 2">MSMB1585WGS</strain>
    </source>
</reference>
<comment type="caution">
    <text evidence="1">The sequence shown here is derived from an EMBL/GenBank/DDBJ whole genome shotgun (WGS) entry which is preliminary data.</text>
</comment>
<protein>
    <recommendedName>
        <fullName evidence="3">KTSC domain-containing protein</fullName>
    </recommendedName>
</protein>
<sequence length="78" mass="8745">MTIYLNLSGKSGVASYEAGDDFIMVEFKQGAFRRYFYTHITPGPMHVEVMKKLATQGCGLNSYINSHPAVKYGYASRE</sequence>
<name>A0ABD4DWR5_9BURK</name>
<dbReference type="EMBL" id="LPAD01000088">
    <property type="protein sequence ID" value="KVN79453.1"/>
    <property type="molecule type" value="Genomic_DNA"/>
</dbReference>
<proteinExistence type="predicted"/>
<evidence type="ECO:0000313" key="1">
    <source>
        <dbReference type="EMBL" id="KVN79453.1"/>
    </source>
</evidence>
<gene>
    <name evidence="1" type="ORF">WJ68_20890</name>
</gene>
<dbReference type="AlphaFoldDB" id="A0ABD4DWR5"/>
<accession>A0ABD4DWR5</accession>
<evidence type="ECO:0000313" key="2">
    <source>
        <dbReference type="Proteomes" id="UP000057910"/>
    </source>
</evidence>
<dbReference type="Proteomes" id="UP000057910">
    <property type="component" value="Unassembled WGS sequence"/>
</dbReference>
<evidence type="ECO:0008006" key="3">
    <source>
        <dbReference type="Google" id="ProtNLM"/>
    </source>
</evidence>